<evidence type="ECO:0000313" key="2">
    <source>
        <dbReference type="EMBL" id="KAK9670027.1"/>
    </source>
</evidence>
<feature type="domain" description="Reverse transcriptase zinc-binding" evidence="1">
    <location>
        <begin position="236"/>
        <end position="320"/>
    </location>
</feature>
<keyword evidence="3" id="KW-1185">Reference proteome</keyword>
<name>A0AAW1H1M2_SAPOF</name>
<dbReference type="Proteomes" id="UP001443914">
    <property type="component" value="Unassembled WGS sequence"/>
</dbReference>
<dbReference type="PANTHER" id="PTHR33116:SF84">
    <property type="entry name" value="RNA-DIRECTED DNA POLYMERASE"/>
    <property type="match status" value="1"/>
</dbReference>
<organism evidence="2 3">
    <name type="scientific">Saponaria officinalis</name>
    <name type="common">Common soapwort</name>
    <name type="synonym">Lychnis saponaria</name>
    <dbReference type="NCBI Taxonomy" id="3572"/>
    <lineage>
        <taxon>Eukaryota</taxon>
        <taxon>Viridiplantae</taxon>
        <taxon>Streptophyta</taxon>
        <taxon>Embryophyta</taxon>
        <taxon>Tracheophyta</taxon>
        <taxon>Spermatophyta</taxon>
        <taxon>Magnoliopsida</taxon>
        <taxon>eudicotyledons</taxon>
        <taxon>Gunneridae</taxon>
        <taxon>Pentapetalae</taxon>
        <taxon>Caryophyllales</taxon>
        <taxon>Caryophyllaceae</taxon>
        <taxon>Caryophylleae</taxon>
        <taxon>Saponaria</taxon>
    </lineage>
</organism>
<gene>
    <name evidence="2" type="ORF">RND81_13G171700</name>
</gene>
<evidence type="ECO:0000259" key="1">
    <source>
        <dbReference type="Pfam" id="PF13966"/>
    </source>
</evidence>
<dbReference type="AlphaFoldDB" id="A0AAW1H1M2"/>
<evidence type="ECO:0000313" key="3">
    <source>
        <dbReference type="Proteomes" id="UP001443914"/>
    </source>
</evidence>
<comment type="caution">
    <text evidence="2">The sequence shown here is derived from an EMBL/GenBank/DDBJ whole genome shotgun (WGS) entry which is preliminary data.</text>
</comment>
<reference evidence="2" key="1">
    <citation type="submission" date="2024-03" db="EMBL/GenBank/DDBJ databases">
        <title>WGS assembly of Saponaria officinalis var. Norfolk2.</title>
        <authorList>
            <person name="Jenkins J."/>
            <person name="Shu S."/>
            <person name="Grimwood J."/>
            <person name="Barry K."/>
            <person name="Goodstein D."/>
            <person name="Schmutz J."/>
            <person name="Leebens-Mack J."/>
            <person name="Osbourn A."/>
        </authorList>
    </citation>
    <scope>NUCLEOTIDE SEQUENCE [LARGE SCALE GENOMIC DNA]</scope>
    <source>
        <strain evidence="2">JIC</strain>
    </source>
</reference>
<accession>A0AAW1H1M2</accession>
<dbReference type="Pfam" id="PF13966">
    <property type="entry name" value="zf-RVT"/>
    <property type="match status" value="1"/>
</dbReference>
<sequence length="391" mass="45253">MFFSTWSGLCHNLSKTEIFFGGVRDCVKQAILDCTGFTQGVFPFRYLGVPQNTSRISVGMYGDLITKIQHAVLHWSSNLLTYAGLAHLINSISFGLETFWCASVLLPKNIIKHINKLCKNFFWSSGTQQRMIFKRWSSICKPWFEGGFEIKELLSWNKAQIAKLLWQIEAGQGGIWGKWIHKYVLGNQSIWLVRLSGSHSESFRNILSIRDSLLLSASTINQARGLLNSWASTGRFLVSKAYDMFRAKAVTRIWSKVITDRTVIPVHCITTTLARQRCLATIDKINLRGLVLINRCSLCKEARETHSHLFFKCSFSKNVWSQMLEWMKIMGCNQHWKTHWFRGALNVTVYYIWLERNTRIFEGKERDWRHIVGSIKYVVSIRCLYCEPKVE</sequence>
<dbReference type="EMBL" id="JBDFQZ010000013">
    <property type="protein sequence ID" value="KAK9670027.1"/>
    <property type="molecule type" value="Genomic_DNA"/>
</dbReference>
<dbReference type="InterPro" id="IPR026960">
    <property type="entry name" value="RVT-Znf"/>
</dbReference>
<proteinExistence type="predicted"/>
<protein>
    <recommendedName>
        <fullName evidence="1">Reverse transcriptase zinc-binding domain-containing protein</fullName>
    </recommendedName>
</protein>
<dbReference type="PANTHER" id="PTHR33116">
    <property type="entry name" value="REVERSE TRANSCRIPTASE ZINC-BINDING DOMAIN-CONTAINING PROTEIN-RELATED-RELATED"/>
    <property type="match status" value="1"/>
</dbReference>